<keyword evidence="8 17" id="KW-1133">Transmembrane helix</keyword>
<keyword evidence="13" id="KW-0325">Glycoprotein</keyword>
<accession>A0A9P6D0D5</accession>
<dbReference type="GO" id="GO:0016705">
    <property type="term" value="F:oxidoreductase activity, acting on paired donors, with incorporation or reduction of molecular oxygen"/>
    <property type="evidence" value="ECO:0007669"/>
    <property type="project" value="InterPro"/>
</dbReference>
<name>A0A9P6D0D5_9AGAR</name>
<keyword evidence="10 14" id="KW-0408">Iron</keyword>
<evidence type="ECO:0000256" key="2">
    <source>
        <dbReference type="ARBA" id="ARBA00004167"/>
    </source>
</evidence>
<evidence type="ECO:0000256" key="6">
    <source>
        <dbReference type="ARBA" id="ARBA00022692"/>
    </source>
</evidence>
<dbReference type="GO" id="GO:0005506">
    <property type="term" value="F:iron ion binding"/>
    <property type="evidence" value="ECO:0007669"/>
    <property type="project" value="InterPro"/>
</dbReference>
<evidence type="ECO:0000256" key="1">
    <source>
        <dbReference type="ARBA" id="ARBA00001971"/>
    </source>
</evidence>
<keyword evidence="19" id="KW-1185">Reference proteome</keyword>
<comment type="similarity">
    <text evidence="4 15">Belongs to the cytochrome P450 family.</text>
</comment>
<dbReference type="GO" id="GO:0016020">
    <property type="term" value="C:membrane"/>
    <property type="evidence" value="ECO:0007669"/>
    <property type="project" value="UniProtKB-SubCell"/>
</dbReference>
<dbReference type="GO" id="GO:0020037">
    <property type="term" value="F:heme binding"/>
    <property type="evidence" value="ECO:0007669"/>
    <property type="project" value="InterPro"/>
</dbReference>
<dbReference type="OrthoDB" id="2789670at2759"/>
<dbReference type="PRINTS" id="PR00385">
    <property type="entry name" value="P450"/>
</dbReference>
<comment type="cofactor">
    <cofactor evidence="1 14">
        <name>heme</name>
        <dbReference type="ChEBI" id="CHEBI:30413"/>
    </cofactor>
</comment>
<dbReference type="InterPro" id="IPR036396">
    <property type="entry name" value="Cyt_P450_sf"/>
</dbReference>
<dbReference type="InterPro" id="IPR002401">
    <property type="entry name" value="Cyt_P450_E_grp-I"/>
</dbReference>
<evidence type="ECO:0000256" key="8">
    <source>
        <dbReference type="ARBA" id="ARBA00022989"/>
    </source>
</evidence>
<dbReference type="PROSITE" id="PS00086">
    <property type="entry name" value="CYTOCHROME_P450"/>
    <property type="match status" value="1"/>
</dbReference>
<evidence type="ECO:0000256" key="16">
    <source>
        <dbReference type="SAM" id="Coils"/>
    </source>
</evidence>
<dbReference type="Pfam" id="PF00067">
    <property type="entry name" value="p450"/>
    <property type="match status" value="1"/>
</dbReference>
<dbReference type="InterPro" id="IPR017972">
    <property type="entry name" value="Cyt_P450_CS"/>
</dbReference>
<dbReference type="EMBL" id="MU155217">
    <property type="protein sequence ID" value="KAF9479259.1"/>
    <property type="molecule type" value="Genomic_DNA"/>
</dbReference>
<dbReference type="SUPFAM" id="SSF48264">
    <property type="entry name" value="Cytochrome P450"/>
    <property type="match status" value="1"/>
</dbReference>
<evidence type="ECO:0000313" key="18">
    <source>
        <dbReference type="EMBL" id="KAF9479259.1"/>
    </source>
</evidence>
<keyword evidence="6 17" id="KW-0812">Transmembrane</keyword>
<dbReference type="InterPro" id="IPR050364">
    <property type="entry name" value="Cytochrome_P450_fung"/>
</dbReference>
<evidence type="ECO:0000256" key="9">
    <source>
        <dbReference type="ARBA" id="ARBA00023002"/>
    </source>
</evidence>
<dbReference type="Proteomes" id="UP000807469">
    <property type="component" value="Unassembled WGS sequence"/>
</dbReference>
<protein>
    <submittedName>
        <fullName evidence="18">Cytochrome P450</fullName>
    </submittedName>
</protein>
<feature type="transmembrane region" description="Helical" evidence="17">
    <location>
        <begin position="12"/>
        <end position="28"/>
    </location>
</feature>
<dbReference type="PANTHER" id="PTHR46300:SF2">
    <property type="entry name" value="CYTOCHROME P450 MONOOXYGENASE ALNH-RELATED"/>
    <property type="match status" value="1"/>
</dbReference>
<dbReference type="CDD" id="cd11065">
    <property type="entry name" value="CYP64-like"/>
    <property type="match status" value="1"/>
</dbReference>
<evidence type="ECO:0000313" key="19">
    <source>
        <dbReference type="Proteomes" id="UP000807469"/>
    </source>
</evidence>
<comment type="subcellular location">
    <subcellularLocation>
        <location evidence="2">Membrane</location>
        <topology evidence="2">Single-pass membrane protein</topology>
    </subcellularLocation>
</comment>
<evidence type="ECO:0000256" key="13">
    <source>
        <dbReference type="ARBA" id="ARBA00023180"/>
    </source>
</evidence>
<gene>
    <name evidence="18" type="ORF">BDN70DRAFT_879021</name>
</gene>
<evidence type="ECO:0000256" key="3">
    <source>
        <dbReference type="ARBA" id="ARBA00005179"/>
    </source>
</evidence>
<evidence type="ECO:0000256" key="7">
    <source>
        <dbReference type="ARBA" id="ARBA00022723"/>
    </source>
</evidence>
<keyword evidence="16" id="KW-0175">Coiled coil</keyword>
<feature type="coiled-coil region" evidence="16">
    <location>
        <begin position="82"/>
        <end position="109"/>
    </location>
</feature>
<evidence type="ECO:0000256" key="10">
    <source>
        <dbReference type="ARBA" id="ARBA00023004"/>
    </source>
</evidence>
<evidence type="ECO:0000256" key="17">
    <source>
        <dbReference type="SAM" id="Phobius"/>
    </source>
</evidence>
<evidence type="ECO:0000256" key="14">
    <source>
        <dbReference type="PIRSR" id="PIRSR602401-1"/>
    </source>
</evidence>
<evidence type="ECO:0000256" key="5">
    <source>
        <dbReference type="ARBA" id="ARBA00022617"/>
    </source>
</evidence>
<evidence type="ECO:0000256" key="15">
    <source>
        <dbReference type="RuleBase" id="RU000461"/>
    </source>
</evidence>
<keyword evidence="9 15" id="KW-0560">Oxidoreductase</keyword>
<feature type="binding site" description="axial binding residue" evidence="14">
    <location>
        <position position="443"/>
    </location>
    <ligand>
        <name>heme</name>
        <dbReference type="ChEBI" id="CHEBI:30413"/>
    </ligand>
    <ligandPart>
        <name>Fe</name>
        <dbReference type="ChEBI" id="CHEBI:18248"/>
    </ligandPart>
</feature>
<comment type="caution">
    <text evidence="18">The sequence shown here is derived from an EMBL/GenBank/DDBJ whole genome shotgun (WGS) entry which is preliminary data.</text>
</comment>
<proteinExistence type="inferred from homology"/>
<dbReference type="Gene3D" id="1.10.630.10">
    <property type="entry name" value="Cytochrome P450"/>
    <property type="match status" value="1"/>
</dbReference>
<evidence type="ECO:0000256" key="12">
    <source>
        <dbReference type="ARBA" id="ARBA00023136"/>
    </source>
</evidence>
<keyword evidence="7 14" id="KW-0479">Metal-binding</keyword>
<keyword evidence="11 15" id="KW-0503">Monooxygenase</keyword>
<dbReference type="AlphaFoldDB" id="A0A9P6D0D5"/>
<evidence type="ECO:0000256" key="4">
    <source>
        <dbReference type="ARBA" id="ARBA00010617"/>
    </source>
</evidence>
<dbReference type="PRINTS" id="PR00463">
    <property type="entry name" value="EP450I"/>
</dbReference>
<keyword evidence="12 17" id="KW-0472">Membrane</keyword>
<comment type="pathway">
    <text evidence="3">Secondary metabolite biosynthesis.</text>
</comment>
<dbReference type="InterPro" id="IPR001128">
    <property type="entry name" value="Cyt_P450"/>
</dbReference>
<organism evidence="18 19">
    <name type="scientific">Pholiota conissans</name>
    <dbReference type="NCBI Taxonomy" id="109636"/>
    <lineage>
        <taxon>Eukaryota</taxon>
        <taxon>Fungi</taxon>
        <taxon>Dikarya</taxon>
        <taxon>Basidiomycota</taxon>
        <taxon>Agaricomycotina</taxon>
        <taxon>Agaricomycetes</taxon>
        <taxon>Agaricomycetidae</taxon>
        <taxon>Agaricales</taxon>
        <taxon>Agaricineae</taxon>
        <taxon>Strophariaceae</taxon>
        <taxon>Pholiota</taxon>
    </lineage>
</organism>
<dbReference type="GO" id="GO:0004497">
    <property type="term" value="F:monooxygenase activity"/>
    <property type="evidence" value="ECO:0007669"/>
    <property type="project" value="UniProtKB-KW"/>
</dbReference>
<dbReference type="PANTHER" id="PTHR46300">
    <property type="entry name" value="P450, PUTATIVE (EUROFUNG)-RELATED-RELATED"/>
    <property type="match status" value="1"/>
</dbReference>
<sequence length="517" mass="58730">MAFLDDIPLPYYTVPVAGISLVLLYSTFQQWRSPLRKLPYPPGPPEKSFIAGNTSDMPTERTWLAFAEWGRKYGSISHFRIFDQHTIILNSLEDNIELLEKRSNNYSDRPNLPMIDLMGWTGFDVGFMRYGARWRYHRRLFQQFFKPEAALDFLPTQTRKVNDMLYGLLTTPDDFMNHYRTLPAAIIMAITYDHDVAPKDDYFVNLAEAAVARLSQMFFPGASLLNAFPILRFTPSWFPGAMFKRFALESRKLTYQMLEVPIADVEARMKTEKPPHCITSELLQNCKSKQEYDDIAGVVATAYAAGADTTASSLGTFFMAMALNPEIQARAKKDLDLVVGSDRLVNIDDRPSMPYLEAIYREVVRWRPVVPLGVAHAAMEDDVYKGYYIPKGATVISNIWAVNHDPVKYPNPEKFNPDRYFNENGELNDDEVVTSFGFGRRICPGRHLASASAWLAIATVLQNFDISKKRDALGNEIPISGEYCDGLITHPLPFECSITPRSEASKQLILNAERTKH</sequence>
<reference evidence="18" key="1">
    <citation type="submission" date="2020-11" db="EMBL/GenBank/DDBJ databases">
        <authorList>
            <consortium name="DOE Joint Genome Institute"/>
            <person name="Ahrendt S."/>
            <person name="Riley R."/>
            <person name="Andreopoulos W."/>
            <person name="Labutti K."/>
            <person name="Pangilinan J."/>
            <person name="Ruiz-Duenas F.J."/>
            <person name="Barrasa J.M."/>
            <person name="Sanchez-Garcia M."/>
            <person name="Camarero S."/>
            <person name="Miyauchi S."/>
            <person name="Serrano A."/>
            <person name="Linde D."/>
            <person name="Babiker R."/>
            <person name="Drula E."/>
            <person name="Ayuso-Fernandez I."/>
            <person name="Pacheco R."/>
            <person name="Padilla G."/>
            <person name="Ferreira P."/>
            <person name="Barriuso J."/>
            <person name="Kellner H."/>
            <person name="Castanera R."/>
            <person name="Alfaro M."/>
            <person name="Ramirez L."/>
            <person name="Pisabarro A.G."/>
            <person name="Kuo A."/>
            <person name="Tritt A."/>
            <person name="Lipzen A."/>
            <person name="He G."/>
            <person name="Yan M."/>
            <person name="Ng V."/>
            <person name="Cullen D."/>
            <person name="Martin F."/>
            <person name="Rosso M.-N."/>
            <person name="Henrissat B."/>
            <person name="Hibbett D."/>
            <person name="Martinez A.T."/>
            <person name="Grigoriev I.V."/>
        </authorList>
    </citation>
    <scope>NUCLEOTIDE SEQUENCE</scope>
    <source>
        <strain evidence="18">CIRM-BRFM 674</strain>
    </source>
</reference>
<keyword evidence="5 14" id="KW-0349">Heme</keyword>
<evidence type="ECO:0000256" key="11">
    <source>
        <dbReference type="ARBA" id="ARBA00023033"/>
    </source>
</evidence>